<name>A0A972SK53_9BURK</name>
<keyword evidence="2" id="KW-1185">Reference proteome</keyword>
<accession>A0A972SK53</accession>
<sequence>MEIIQYNEVPANGVIDEGVLVPVDGSTVISPPDGGCGMPRCACFRGHFIQRLFPRDAAGTVFGYIVEFDSREDLELTNDEQLSLLAQKAMH</sequence>
<evidence type="ECO:0000313" key="2">
    <source>
        <dbReference type="Proteomes" id="UP000655523"/>
    </source>
</evidence>
<dbReference type="Proteomes" id="UP000655523">
    <property type="component" value="Unassembled WGS sequence"/>
</dbReference>
<comment type="caution">
    <text evidence="1">The sequence shown here is derived from an EMBL/GenBank/DDBJ whole genome shotgun (WGS) entry which is preliminary data.</text>
</comment>
<dbReference type="RefSeq" id="WP_172161466.1">
    <property type="nucleotide sequence ID" value="NZ_WOEZ01000033.1"/>
</dbReference>
<reference evidence="1 2" key="1">
    <citation type="submission" date="2019-11" db="EMBL/GenBank/DDBJ databases">
        <title>Metabolism of dissolved organic matter in forest soils.</title>
        <authorList>
            <person name="Cyle K.T."/>
            <person name="Wilhelm R.C."/>
            <person name="Martinez C.E."/>
        </authorList>
    </citation>
    <scope>NUCLEOTIDE SEQUENCE [LARGE SCALE GENOMIC DNA]</scope>
    <source>
        <strain evidence="1 2">5N</strain>
    </source>
</reference>
<dbReference type="EMBL" id="WOEZ01000033">
    <property type="protein sequence ID" value="NPT54210.1"/>
    <property type="molecule type" value="Genomic_DNA"/>
</dbReference>
<organism evidence="1 2">
    <name type="scientific">Paraburkholderia elongata</name>
    <dbReference type="NCBI Taxonomy" id="2675747"/>
    <lineage>
        <taxon>Bacteria</taxon>
        <taxon>Pseudomonadati</taxon>
        <taxon>Pseudomonadota</taxon>
        <taxon>Betaproteobacteria</taxon>
        <taxon>Burkholderiales</taxon>
        <taxon>Burkholderiaceae</taxon>
        <taxon>Paraburkholderia</taxon>
    </lineage>
</organism>
<gene>
    <name evidence="1" type="ORF">GNZ13_06195</name>
</gene>
<proteinExistence type="predicted"/>
<evidence type="ECO:0000313" key="1">
    <source>
        <dbReference type="EMBL" id="NPT54210.1"/>
    </source>
</evidence>
<protein>
    <submittedName>
        <fullName evidence="1">Uncharacterized protein</fullName>
    </submittedName>
</protein>
<dbReference type="AlphaFoldDB" id="A0A972SK53"/>